<evidence type="ECO:0000259" key="2">
    <source>
        <dbReference type="PROSITE" id="PS51677"/>
    </source>
</evidence>
<dbReference type="InterPro" id="IPR051398">
    <property type="entry name" value="Polysacch_Deacetylase"/>
</dbReference>
<dbReference type="InterPro" id="IPR002509">
    <property type="entry name" value="NODB_dom"/>
</dbReference>
<dbReference type="InterPro" id="IPR011330">
    <property type="entry name" value="Glyco_hydro/deAcase_b/a-brl"/>
</dbReference>
<evidence type="ECO:0000256" key="1">
    <source>
        <dbReference type="ARBA" id="ARBA00022729"/>
    </source>
</evidence>
<organism evidence="3 4">
    <name type="scientific">Parageobacillus thermantarcticus</name>
    <dbReference type="NCBI Taxonomy" id="186116"/>
    <lineage>
        <taxon>Bacteria</taxon>
        <taxon>Bacillati</taxon>
        <taxon>Bacillota</taxon>
        <taxon>Bacilli</taxon>
        <taxon>Bacillales</taxon>
        <taxon>Anoxybacillaceae</taxon>
        <taxon>Parageobacillus</taxon>
    </lineage>
</organism>
<dbReference type="AlphaFoldDB" id="A0A1I0TNJ8"/>
<dbReference type="RefSeq" id="WP_090951208.1">
    <property type="nucleotide sequence ID" value="NZ_FOJS01000042.1"/>
</dbReference>
<dbReference type="EMBL" id="FOJS01000042">
    <property type="protein sequence ID" value="SFA53349.1"/>
    <property type="molecule type" value="Genomic_DNA"/>
</dbReference>
<feature type="domain" description="NodB homology" evidence="2">
    <location>
        <begin position="227"/>
        <end position="393"/>
    </location>
</feature>
<dbReference type="PROSITE" id="PS51677">
    <property type="entry name" value="NODB"/>
    <property type="match status" value="1"/>
</dbReference>
<evidence type="ECO:0000313" key="3">
    <source>
        <dbReference type="EMBL" id="SFA53349.1"/>
    </source>
</evidence>
<evidence type="ECO:0000313" key="4">
    <source>
        <dbReference type="Proteomes" id="UP000198650"/>
    </source>
</evidence>
<dbReference type="STRING" id="186116.SAMN05192569_104220"/>
<dbReference type="PANTHER" id="PTHR34216">
    <property type="match status" value="1"/>
</dbReference>
<proteinExistence type="predicted"/>
<dbReference type="Pfam" id="PF01522">
    <property type="entry name" value="Polysacc_deac_1"/>
    <property type="match status" value="1"/>
</dbReference>
<name>A0A1I0TNJ8_9BACL</name>
<dbReference type="Proteomes" id="UP000198650">
    <property type="component" value="Unassembled WGS sequence"/>
</dbReference>
<accession>A0A1I0TNJ8</accession>
<dbReference type="Gene3D" id="3.20.20.370">
    <property type="entry name" value="Glycoside hydrolase/deacetylase"/>
    <property type="match status" value="1"/>
</dbReference>
<protein>
    <submittedName>
        <fullName evidence="3">Polysaccharide deacetylase</fullName>
    </submittedName>
</protein>
<dbReference type="OrthoDB" id="9778320at2"/>
<keyword evidence="4" id="KW-1185">Reference proteome</keyword>
<dbReference type="GO" id="GO:0016810">
    <property type="term" value="F:hydrolase activity, acting on carbon-nitrogen (but not peptide) bonds"/>
    <property type="evidence" value="ECO:0007669"/>
    <property type="project" value="InterPro"/>
</dbReference>
<dbReference type="CDD" id="cd10966">
    <property type="entry name" value="CE4_yadE_5s"/>
    <property type="match status" value="1"/>
</dbReference>
<keyword evidence="1" id="KW-0732">Signal</keyword>
<dbReference type="PANTHER" id="PTHR34216:SF13">
    <property type="entry name" value="XYLANASE_CHITIN DEACETYLASE"/>
    <property type="match status" value="1"/>
</dbReference>
<dbReference type="GO" id="GO:0005975">
    <property type="term" value="P:carbohydrate metabolic process"/>
    <property type="evidence" value="ECO:0007669"/>
    <property type="project" value="InterPro"/>
</dbReference>
<gene>
    <name evidence="3" type="ORF">SAMN05192569_104220</name>
</gene>
<reference evidence="4" key="1">
    <citation type="submission" date="2016-10" db="EMBL/GenBank/DDBJ databases">
        <authorList>
            <person name="Varghese N."/>
            <person name="Submissions S."/>
        </authorList>
    </citation>
    <scope>NUCLEOTIDE SEQUENCE [LARGE SCALE GENOMIC DNA]</scope>
    <source>
        <strain evidence="4">M1</strain>
    </source>
</reference>
<sequence>MRRRVLGSMLLFAFLFLLPYEKHAKVNQSIFIQTVGPSAPVYAYMADELKEVGKIYSGRVFQVIGENKTHYFIQYGFVKGMVKKQDVKLGRPSKFTKLANRLKRSVIGTKDLQVYIFQNGNQQSIGKINAGVRYPVKQETKLFYVVELGGRDGYIYKRVTKKDPGVPVLLYHHILQDKDERFFRATTTVPLSQFTSEMNYLKKQNYTTITPRQLLAYVKKEQLLPPKSVLITFDDGLKSNYVYAYPLLKRLNFKATIFMITGRMRPAPQPFDPRGLQFLSKQEVAAMRDVFTFESHTSHFHLSDKKRGPYLLFKPYNEIMEDLKASIAKVNATAIAYPFGAYNERVIRIVKDAGFTMGFTTKKGTVYPGDPVFDSHFAPSQRKSGGFFVSIVE</sequence>
<dbReference type="SUPFAM" id="SSF88713">
    <property type="entry name" value="Glycoside hydrolase/deacetylase"/>
    <property type="match status" value="1"/>
</dbReference>